<evidence type="ECO:0000313" key="3">
    <source>
        <dbReference type="EMBL" id="SFQ47501.1"/>
    </source>
</evidence>
<gene>
    <name evidence="3" type="ORF">SAMN05444277_11413</name>
</gene>
<dbReference type="RefSeq" id="WP_090662086.1">
    <property type="nucleotide sequence ID" value="NZ_FOXQ01000014.1"/>
</dbReference>
<dbReference type="InterPro" id="IPR025295">
    <property type="entry name" value="eCIS_core_dom"/>
</dbReference>
<sequence length="2553" mass="282931">MLKQQAIIKTPENTIGHPHKRNEQFFFQPKLSINQPNDIYEQEADAMAEKVVEEKEAPVEKKFFQPQVVQRKCAHCEEEDLQKKIQKKQVNDADTIIQRQDENETPQSNQNFQLPKLPPFLPPLQLRPPTDSIDYLGLRETFFNRGVMSPGLYMDSAQQEWARQYQFYSQLGLGNVIGNTFAGEALRFFGVKPPGGDWNAWLSNTTTPIAVDSALSRDFPTFNEQEERRGGLPNPTIIHAPALHFKKAGDGSASIEVSEETENYINTLSGGEPLSKQEKNFFEPRIDSDFSDVRIHTDRSANQSAKNLNALAYTQGNNIVFGSGQYKPDTDDGKKLLAHELTHVVQQNGALQRKPAVISATFEEDLRAQLQAGQYATAYLALNDYLDWKGLEAKRKWLFDHAEIRYLFLKSLPSTVIAEIYSADELIFKPRAEVYAIINCWYQTEDEKKLVYANNLPLFDYLVQQISPYTGENVVDVVVRLTSAIPSKTYTDFTLNPEFHIINLLAPTIERKIKFYAVYDGLFKVAQKKFDPFTGITKSVYEDITDTNEVNKEKAIEIYDALKKLPDEQRNAFLETAAFAGTLEADKDAEKYYRKNFKAQYKALPHNWDSAIMPWNWDRWDAPFAERLTIDHVALMSAKLTYEYKSTRKFGFDTGIDNKKDAAAGKDKSDAEKLIAQMQDDNIFTSASRLYLLLAIGVRGGLEKDITGKVLRPKSAEGKIDKQLLVLIENYGFLANDQFNYHADKARNVDHDVWQTGYIMSRTIFGDKSGKAIGEQRGTFDLLKLQETTDNLGSLGGMRFDNAVLANNEYYDEQWLDKKVKAHEGSDTLLANLELTKGSARQNKIFASIRNSVKQANIYASTLLVDGLNFFKAGALYRSGPGLLQGIEIHLSWTKDTSDPDNDIYLSLGIDNILLNNFQLVAPKSTIAIGQIGMKGMNISFSQNKLPAAKGLFIGLFKNADYTLNALMVLLPNVLTLLPYAVMTMTEEFKGAKAHVYKDKLGDLMQADFSQLQGSLTFTSLNIKNLFDTTAGFLDDFSIEKRDEQGRLIKQEITVKETNLWTIDASNNIKDRIKTIDRKILAAKAELVNSDADKRIIALENEKQKLLGITTRKALRYENKDEEMTRMRDIYKQLRKLNTELDEQFAKEKVDNPLYDPLVFKVLEAEKDSLEKDLDYLDNKYFDDVKFAAGDKDGIERYEARKRKAAFEAKYKSADVTVKLRGINLHGGAYVRDMLNETLKSLGFEEPTLKGLENIEIGGVDSAFIASGKGVSALDKKPGVLVRNLRIPLITSPKLAYKTEGMLLEAGNTMLENIYVSVAIDFSENPLNKEAGASYKYKLSNLYVGKATFDGLTIKMGKAEPLLDFPSKTPVEVYGLRVWDYDPEVGNINLKINDVQAQGVYADANEADKTSRKIGFGIDTVIGHEPGKNLKPAIEINYDKKDESVITKVNIASAWIPSIDVQSPELSINSVAKDSNAVEVKDVQADVKIILEKNAIPGAEPSRPMSIEINSLHVGEINAQGINLVMREVPDNENKDPKAKPAKQTVQEVTLPKNDKISIQDINVLGLRITMAEEGTQLSTIGDNAEVGIGKTDLGGIGYKEKTAKGSVLKAVALHSGKFNSLTLEAIARNGRQYTLKEFFKFFGRTRLEGLDAGGTYKEGKTNVELGLKGKKNIPISIDYTEEKDGKPGYYDMRLPLSRVNVPGLHIEKDEHEVIIPKPADKAHVSFMDDVDARLRAYVEFDSDNKVHYDIYLMSLDIAKLNVFGLEYHNKKEGVDVKFDASKGLVIPDVHAGGFRFSSAKGFDVFGKAGGWLTAGSAEESITAGFDSISARLTDGGFLAEKDGGRSALDLDIASLGFMRDKDGNMVIVLGAISGGFPKMTITQTDATSGAVTTTVIRSTDNKAVTAEGALIHLNADKNKVIDVLSLTAGGITVDSIETKGKEKNTTSVKLASDALGADTASVKLNADGSKEITLTNIKGGKISADLIAESDGKKTSEKNITLPDPELISLEAVTIKIDPDKHQHIILQKPTIRKFNLRMPGVKKAGDYTSIRCDLTIDGNVELGNGSFEDMTIGDPFDAFIFSVEDNVPVQISNLGFEYKDTSTSVPDAEKPDPVLIEAQTKLLELEAAKDAADEKLQNTPPTTGNPRFPVRNPDYDKAADAYQQAKGAYDAQKAAIITHQKDIAAASMTKKYIDAVEGTAELKLFVLDTMLTLNVETYDGAKYVHVPDSILTGVKSIVNSIITLTANKPFWQSPEIKMLANRLFYWSLIPFAPTAMAHIKSIADGNGVGAVYNLFNDSSLSLGAMTDDANMFGINIDLETSWLADISGYDDQPVFAICEKKYKHPNKDDYYNLWGIIENLKYVSPALVSNQGVLNATRLKSLLDGTQTAKDLDELGMKQAGLELLAYLIDCFKKEGEDIQKEIMRKLAVDLTADISLKPQEVINALLKEKDAGSLNFDKGSNKVEDIHIEGAYINQGINKGAARVGGGKEGKDNISIPGATYLLDEKSKTTKVSYSSIEVSPLLLGYESDVYKVLNESITIKGLKGAIKKK</sequence>
<dbReference type="Pfam" id="PF13699">
    <property type="entry name" value="eCIS_core"/>
    <property type="match status" value="1"/>
</dbReference>
<feature type="domain" description="eCIS core" evidence="2">
    <location>
        <begin position="273"/>
        <end position="349"/>
    </location>
</feature>
<evidence type="ECO:0000313" key="4">
    <source>
        <dbReference type="Proteomes" id="UP000199031"/>
    </source>
</evidence>
<evidence type="ECO:0000259" key="2">
    <source>
        <dbReference type="Pfam" id="PF13699"/>
    </source>
</evidence>
<feature type="coiled-coil region" evidence="1">
    <location>
        <begin position="1082"/>
        <end position="1180"/>
    </location>
</feature>
<proteinExistence type="predicted"/>
<dbReference type="STRING" id="1465490.SAMN05444277_11413"/>
<accession>A0A1I5YTB7</accession>
<organism evidence="3 4">
    <name type="scientific">Parafilimonas terrae</name>
    <dbReference type="NCBI Taxonomy" id="1465490"/>
    <lineage>
        <taxon>Bacteria</taxon>
        <taxon>Pseudomonadati</taxon>
        <taxon>Bacteroidota</taxon>
        <taxon>Chitinophagia</taxon>
        <taxon>Chitinophagales</taxon>
        <taxon>Chitinophagaceae</taxon>
        <taxon>Parafilimonas</taxon>
    </lineage>
</organism>
<reference evidence="3 4" key="1">
    <citation type="submission" date="2016-10" db="EMBL/GenBank/DDBJ databases">
        <authorList>
            <person name="de Groot N.N."/>
        </authorList>
    </citation>
    <scope>NUCLEOTIDE SEQUENCE [LARGE SCALE GENOMIC DNA]</scope>
    <source>
        <strain evidence="3 4">DSM 28286</strain>
    </source>
</reference>
<name>A0A1I5YTB7_9BACT</name>
<protein>
    <recommendedName>
        <fullName evidence="2">eCIS core domain-containing protein</fullName>
    </recommendedName>
</protein>
<keyword evidence="4" id="KW-1185">Reference proteome</keyword>
<dbReference type="Proteomes" id="UP000199031">
    <property type="component" value="Unassembled WGS sequence"/>
</dbReference>
<evidence type="ECO:0000256" key="1">
    <source>
        <dbReference type="SAM" id="Coils"/>
    </source>
</evidence>
<keyword evidence="1" id="KW-0175">Coiled coil</keyword>
<dbReference type="EMBL" id="FOXQ01000014">
    <property type="protein sequence ID" value="SFQ47501.1"/>
    <property type="molecule type" value="Genomic_DNA"/>
</dbReference>